<dbReference type="EMBL" id="MEUB01000030">
    <property type="protein sequence ID" value="OGC22259.1"/>
    <property type="molecule type" value="Genomic_DNA"/>
</dbReference>
<dbReference type="PIRSF" id="PIRSF005965">
    <property type="entry name" value="Chor_mut_AroH"/>
    <property type="match status" value="1"/>
</dbReference>
<dbReference type="SUPFAM" id="SSF55298">
    <property type="entry name" value="YjgF-like"/>
    <property type="match status" value="1"/>
</dbReference>
<dbReference type="AlphaFoldDB" id="A0A1F4SPB9"/>
<feature type="binding site" evidence="2">
    <location>
        <position position="88"/>
    </location>
    <ligand>
        <name>prephenate</name>
        <dbReference type="ChEBI" id="CHEBI:29934"/>
    </ligand>
</feature>
<comment type="caution">
    <text evidence="4">The sequence shown here is derived from an EMBL/GenBank/DDBJ whole genome shotgun (WGS) entry which is preliminary data.</text>
</comment>
<feature type="binding site" evidence="2">
    <location>
        <position position="106"/>
    </location>
    <ligand>
        <name>prephenate</name>
        <dbReference type="ChEBI" id="CHEBI:29934"/>
    </ligand>
</feature>
<dbReference type="Gene3D" id="3.30.1330.40">
    <property type="entry name" value="RutC-like"/>
    <property type="match status" value="1"/>
</dbReference>
<dbReference type="GO" id="GO:0008652">
    <property type="term" value="P:amino acid biosynthetic process"/>
    <property type="evidence" value="ECO:0007669"/>
    <property type="project" value="UniProtKB-UniRule"/>
</dbReference>
<evidence type="ECO:0000256" key="1">
    <source>
        <dbReference type="NCBIfam" id="TIGR01796"/>
    </source>
</evidence>
<dbReference type="PROSITE" id="PS51167">
    <property type="entry name" value="CHORISMATE_MUT_1"/>
    <property type="match status" value="1"/>
</dbReference>
<evidence type="ECO:0000256" key="2">
    <source>
        <dbReference type="PIRSR" id="PIRSR005965-1"/>
    </source>
</evidence>
<dbReference type="Pfam" id="PF07736">
    <property type="entry name" value="CM_1"/>
    <property type="match status" value="1"/>
</dbReference>
<evidence type="ECO:0000313" key="5">
    <source>
        <dbReference type="Proteomes" id="UP000178417"/>
    </source>
</evidence>
<dbReference type="PANTHER" id="PTHR21164:SF0">
    <property type="entry name" value="CHORISMATE MUTASE AROH"/>
    <property type="match status" value="1"/>
</dbReference>
<gene>
    <name evidence="4" type="ORF">A2310_01525</name>
</gene>
<sequence>MIRGIRGATTVKRNEVSNILQATEELLREILKANSIDPADIASIIFSATKDINSEFPAKAARLMGLKDVPLLCVQEIAVPKSMPKCIRILMHINTDKKQKEIKHVYLSGTESLRKE</sequence>
<dbReference type="EC" id="5.4.99.5" evidence="1 3"/>
<dbReference type="CDD" id="cd02185">
    <property type="entry name" value="AroH"/>
    <property type="match status" value="1"/>
</dbReference>
<keyword evidence="3" id="KW-0413">Isomerase</keyword>
<dbReference type="GO" id="GO:0004106">
    <property type="term" value="F:chorismate mutase activity"/>
    <property type="evidence" value="ECO:0007669"/>
    <property type="project" value="UniProtKB-UniRule"/>
</dbReference>
<organism evidence="4 5">
    <name type="scientific">candidate division WOR-1 bacterium RIFOXYB2_FULL_37_13</name>
    <dbReference type="NCBI Taxonomy" id="1802579"/>
    <lineage>
        <taxon>Bacteria</taxon>
        <taxon>Bacillati</taxon>
        <taxon>Saganbacteria</taxon>
    </lineage>
</organism>
<evidence type="ECO:0000256" key="3">
    <source>
        <dbReference type="PROSITE-ProRule" id="PRU00514"/>
    </source>
</evidence>
<dbReference type="PANTHER" id="PTHR21164">
    <property type="entry name" value="CHORISMATE MUTASE"/>
    <property type="match status" value="1"/>
</dbReference>
<dbReference type="NCBIfam" id="TIGR01796">
    <property type="entry name" value="CM_mono_aroH"/>
    <property type="match status" value="1"/>
</dbReference>
<dbReference type="GO" id="GO:0009073">
    <property type="term" value="P:aromatic amino acid family biosynthetic process"/>
    <property type="evidence" value="ECO:0007669"/>
    <property type="project" value="UniProtKB-UniRule"/>
</dbReference>
<accession>A0A1F4SPB9</accession>
<dbReference type="InterPro" id="IPR008243">
    <property type="entry name" value="Chorismate_mutase_AroH"/>
</dbReference>
<evidence type="ECO:0000313" key="4">
    <source>
        <dbReference type="EMBL" id="OGC22259.1"/>
    </source>
</evidence>
<proteinExistence type="predicted"/>
<reference evidence="4 5" key="1">
    <citation type="journal article" date="2016" name="Nat. Commun.">
        <title>Thousands of microbial genomes shed light on interconnected biogeochemical processes in an aquifer system.</title>
        <authorList>
            <person name="Anantharaman K."/>
            <person name="Brown C.T."/>
            <person name="Hug L.A."/>
            <person name="Sharon I."/>
            <person name="Castelle C.J."/>
            <person name="Probst A.J."/>
            <person name="Thomas B.C."/>
            <person name="Singh A."/>
            <person name="Wilkins M.J."/>
            <person name="Karaoz U."/>
            <person name="Brodie E.L."/>
            <person name="Williams K.H."/>
            <person name="Hubbard S.S."/>
            <person name="Banfield J.F."/>
        </authorList>
    </citation>
    <scope>NUCLEOTIDE SEQUENCE [LARGE SCALE GENOMIC DNA]</scope>
</reference>
<name>A0A1F4SPB9_UNCSA</name>
<keyword evidence="2 3" id="KW-0057">Aromatic amino acid biosynthesis</keyword>
<dbReference type="Proteomes" id="UP000178417">
    <property type="component" value="Unassembled WGS sequence"/>
</dbReference>
<dbReference type="STRING" id="1802579.A2310_01525"/>
<protein>
    <recommendedName>
        <fullName evidence="1 3">chorismate mutase</fullName>
        <ecNumber evidence="1 3">5.4.99.5</ecNumber>
    </recommendedName>
</protein>
<dbReference type="GO" id="GO:0046417">
    <property type="term" value="P:chorismate metabolic process"/>
    <property type="evidence" value="ECO:0007669"/>
    <property type="project" value="TreeGrafter"/>
</dbReference>
<dbReference type="InterPro" id="IPR035959">
    <property type="entry name" value="RutC-like_sf"/>
</dbReference>
<feature type="binding site" evidence="2">
    <location>
        <position position="6"/>
    </location>
    <ligand>
        <name>prephenate</name>
        <dbReference type="ChEBI" id="CHEBI:29934"/>
    </ligand>
</feature>
<comment type="catalytic activity">
    <reaction evidence="3">
        <text>chorismate = prephenate</text>
        <dbReference type="Rhea" id="RHEA:13897"/>
        <dbReference type="ChEBI" id="CHEBI:29748"/>
        <dbReference type="ChEBI" id="CHEBI:29934"/>
        <dbReference type="EC" id="5.4.99.5"/>
    </reaction>
</comment>
<keyword evidence="2 3" id="KW-0028">Amino-acid biosynthesis</keyword>